<organism evidence="2 3">
    <name type="scientific">Pseudomonas parafulva</name>
    <dbReference type="NCBI Taxonomy" id="157782"/>
    <lineage>
        <taxon>Bacteria</taxon>
        <taxon>Pseudomonadati</taxon>
        <taxon>Pseudomonadota</taxon>
        <taxon>Gammaproteobacteria</taxon>
        <taxon>Pseudomonadales</taxon>
        <taxon>Pseudomonadaceae</taxon>
        <taxon>Pseudomonas</taxon>
    </lineage>
</organism>
<feature type="compositionally biased region" description="Pro residues" evidence="1">
    <location>
        <begin position="21"/>
        <end position="31"/>
    </location>
</feature>
<evidence type="ECO:0000256" key="1">
    <source>
        <dbReference type="SAM" id="MobiDB-lite"/>
    </source>
</evidence>
<accession>A0AAI8KA82</accession>
<dbReference type="Proteomes" id="UP000258127">
    <property type="component" value="Chromosome"/>
</dbReference>
<proteinExistence type="predicted"/>
<evidence type="ECO:0000313" key="3">
    <source>
        <dbReference type="Proteomes" id="UP000258127"/>
    </source>
</evidence>
<dbReference type="EMBL" id="CP031641">
    <property type="protein sequence ID" value="AXO87468.1"/>
    <property type="molecule type" value="Genomic_DNA"/>
</dbReference>
<name>A0AAI8KA82_9PSED</name>
<gene>
    <name evidence="2" type="ORF">DZC75_05310</name>
</gene>
<keyword evidence="3" id="KW-1185">Reference proteome</keyword>
<dbReference type="AlphaFoldDB" id="A0AAI8KA82"/>
<feature type="compositionally biased region" description="Basic and acidic residues" evidence="1">
    <location>
        <begin position="41"/>
        <end position="74"/>
    </location>
</feature>
<feature type="region of interest" description="Disordered" evidence="1">
    <location>
        <begin position="1"/>
        <end position="112"/>
    </location>
</feature>
<dbReference type="RefSeq" id="WP_116887717.1">
    <property type="nucleotide sequence ID" value="NZ_CP031641.1"/>
</dbReference>
<sequence length="112" mass="12590">MLLPIVPLSAAPVTSQHDPVKPTPDIPPVVPAQPASSDGTIDLRHQRDPEEKAYLLREEQRRQQQRREQRRQDDQTDLYSAMPGDELNADNTVPVAPLGERPRQGLLVDIEI</sequence>
<protein>
    <submittedName>
        <fullName evidence="2">Aspartate-semialdehyde dehydrogenase</fullName>
    </submittedName>
</protein>
<reference evidence="2 3" key="1">
    <citation type="submission" date="2018-08" db="EMBL/GenBank/DDBJ databases">
        <authorList>
            <person name="Lee Y."/>
            <person name="Kakembo D."/>
        </authorList>
    </citation>
    <scope>NUCLEOTIDE SEQUENCE [LARGE SCALE GENOMIC DNA]</scope>
    <source>
        <strain evidence="2 3">JBCS1880</strain>
    </source>
</reference>
<evidence type="ECO:0000313" key="2">
    <source>
        <dbReference type="EMBL" id="AXO87468.1"/>
    </source>
</evidence>